<evidence type="ECO:0000313" key="2">
    <source>
        <dbReference type="EMBL" id="KAF2804712.1"/>
    </source>
</evidence>
<name>A0A6A6Y7B9_9PEZI</name>
<evidence type="ECO:0000313" key="4">
    <source>
        <dbReference type="RefSeq" id="XP_033571676.1"/>
    </source>
</evidence>
<accession>A0A6A6Y7B9</accession>
<dbReference type="GeneID" id="54466900"/>
<dbReference type="RefSeq" id="XP_033571676.1">
    <property type="nucleotide sequence ID" value="XM_033726007.1"/>
</dbReference>
<proteinExistence type="predicted"/>
<organism evidence="2">
    <name type="scientific">Mytilinidion resinicola</name>
    <dbReference type="NCBI Taxonomy" id="574789"/>
    <lineage>
        <taxon>Eukaryota</taxon>
        <taxon>Fungi</taxon>
        <taxon>Dikarya</taxon>
        <taxon>Ascomycota</taxon>
        <taxon>Pezizomycotina</taxon>
        <taxon>Dothideomycetes</taxon>
        <taxon>Pleosporomycetidae</taxon>
        <taxon>Mytilinidiales</taxon>
        <taxon>Mytilinidiaceae</taxon>
        <taxon>Mytilinidion</taxon>
    </lineage>
</organism>
<dbReference type="Proteomes" id="UP000504636">
    <property type="component" value="Unplaced"/>
</dbReference>
<reference evidence="2 4" key="1">
    <citation type="journal article" date="2020" name="Stud. Mycol.">
        <title>101 Dothideomycetes genomes: a test case for predicting lifestyles and emergence of pathogens.</title>
        <authorList>
            <person name="Haridas S."/>
            <person name="Albert R."/>
            <person name="Binder M."/>
            <person name="Bloem J."/>
            <person name="Labutti K."/>
            <person name="Salamov A."/>
            <person name="Andreopoulos B."/>
            <person name="Baker S."/>
            <person name="Barry K."/>
            <person name="Bills G."/>
            <person name="Bluhm B."/>
            <person name="Cannon C."/>
            <person name="Castanera R."/>
            <person name="Culley D."/>
            <person name="Daum C."/>
            <person name="Ezra D."/>
            <person name="Gonzalez J."/>
            <person name="Henrissat B."/>
            <person name="Kuo A."/>
            <person name="Liang C."/>
            <person name="Lipzen A."/>
            <person name="Lutzoni F."/>
            <person name="Magnuson J."/>
            <person name="Mondo S."/>
            <person name="Nolan M."/>
            <person name="Ohm R."/>
            <person name="Pangilinan J."/>
            <person name="Park H.-J."/>
            <person name="Ramirez L."/>
            <person name="Alfaro M."/>
            <person name="Sun H."/>
            <person name="Tritt A."/>
            <person name="Yoshinaga Y."/>
            <person name="Zwiers L.-H."/>
            <person name="Turgeon B."/>
            <person name="Goodwin S."/>
            <person name="Spatafora J."/>
            <person name="Crous P."/>
            <person name="Grigoriev I."/>
        </authorList>
    </citation>
    <scope>NUCLEOTIDE SEQUENCE</scope>
    <source>
        <strain evidence="2 4">CBS 304.34</strain>
    </source>
</reference>
<dbReference type="AlphaFoldDB" id="A0A6A6Y7B9"/>
<dbReference type="OrthoDB" id="5360255at2759"/>
<evidence type="ECO:0000256" key="1">
    <source>
        <dbReference type="SAM" id="MobiDB-lite"/>
    </source>
</evidence>
<protein>
    <submittedName>
        <fullName evidence="2 4">Uncharacterized protein</fullName>
    </submittedName>
</protein>
<feature type="region of interest" description="Disordered" evidence="1">
    <location>
        <begin position="423"/>
        <end position="491"/>
    </location>
</feature>
<dbReference type="InterPro" id="IPR004354">
    <property type="entry name" value="Meiotic_Rec114"/>
</dbReference>
<feature type="compositionally biased region" description="Polar residues" evidence="1">
    <location>
        <begin position="237"/>
        <end position="253"/>
    </location>
</feature>
<evidence type="ECO:0000313" key="3">
    <source>
        <dbReference type="Proteomes" id="UP000504636"/>
    </source>
</evidence>
<feature type="compositionally biased region" description="Polar residues" evidence="1">
    <location>
        <begin position="271"/>
        <end position="298"/>
    </location>
</feature>
<dbReference type="Pfam" id="PF03525">
    <property type="entry name" value="Meiotic_rec114"/>
    <property type="match status" value="1"/>
</dbReference>
<reference evidence="4" key="3">
    <citation type="submission" date="2025-04" db="UniProtKB">
        <authorList>
            <consortium name="RefSeq"/>
        </authorList>
    </citation>
    <scope>IDENTIFICATION</scope>
    <source>
        <strain evidence="4">CBS 304.34</strain>
    </source>
</reference>
<dbReference type="EMBL" id="MU003712">
    <property type="protein sequence ID" value="KAF2804712.1"/>
    <property type="molecule type" value="Genomic_DNA"/>
</dbReference>
<dbReference type="GO" id="GO:0007131">
    <property type="term" value="P:reciprocal meiotic recombination"/>
    <property type="evidence" value="ECO:0007669"/>
    <property type="project" value="InterPro"/>
</dbReference>
<feature type="compositionally biased region" description="Polar residues" evidence="1">
    <location>
        <begin position="479"/>
        <end position="490"/>
    </location>
</feature>
<gene>
    <name evidence="2 4" type="ORF">BDZ99DRAFT_525536</name>
</gene>
<feature type="region of interest" description="Disordered" evidence="1">
    <location>
        <begin position="237"/>
        <end position="309"/>
    </location>
</feature>
<feature type="region of interest" description="Disordered" evidence="1">
    <location>
        <begin position="19"/>
        <end position="38"/>
    </location>
</feature>
<feature type="compositionally biased region" description="Polar residues" evidence="1">
    <location>
        <begin position="457"/>
        <end position="471"/>
    </location>
</feature>
<feature type="compositionally biased region" description="Low complexity" evidence="1">
    <location>
        <begin position="429"/>
        <end position="439"/>
    </location>
</feature>
<sequence>MGIGQIEGRGMDEVYSARNSIHRGEVPKSPVATASPARDRLQRLSHAAGPPSSFHPNFLTPRHRWGPPTLDLFVQPLTMAMHHPSTALTPSSLISLRLVKFSNAVDPSSEAEKFSWKHTTQDLVVVFDSFRNDPLNHAGHPTKMMKVIQGTKVLESVDIEGKIREANNVIDTFRQLNVEIRHDQLPISGLVRCPLLALRYTLADSKIRRLQLKFASESDFKIVYDFLTGMGCQITQSLPGSSTAPPTAITSAESIGPSGRPSSLAHLTSAPEATSSRGIGSSGMPFSSLQPSNSQVQQDAAAGCQRPPTARLDSISESAYLASPSQLLQRNWTPSFASVPPSDNLDVLKDLRQRYVSIQASPAYSSPGPRDTNQIASAVRTHFPHLNTIAEHEAPTSTSRPFTAPESQMDSLLQMIPPRRELPFRRDGSQAGSSRPSSSIDLPPLPRPSFSERNRNATEPSQVPKQASDRPSASASASGNTRQAPPSAASSIDRVVAQISAEVTSSSGSTHNLASYATQAVDDRETVISDWMMQHIEDDGFMTLCEDVLGCWRRIGLGL</sequence>
<reference evidence="4" key="2">
    <citation type="submission" date="2020-04" db="EMBL/GenBank/DDBJ databases">
        <authorList>
            <consortium name="NCBI Genome Project"/>
        </authorList>
    </citation>
    <scope>NUCLEOTIDE SEQUENCE</scope>
    <source>
        <strain evidence="4">CBS 304.34</strain>
    </source>
</reference>
<keyword evidence="3" id="KW-1185">Reference proteome</keyword>